<name>A0A0E9ULF4_ANGAN</name>
<proteinExistence type="predicted"/>
<reference evidence="1" key="1">
    <citation type="submission" date="2014-11" db="EMBL/GenBank/DDBJ databases">
        <authorList>
            <person name="Amaro Gonzalez C."/>
        </authorList>
    </citation>
    <scope>NUCLEOTIDE SEQUENCE</scope>
</reference>
<protein>
    <recommendedName>
        <fullName evidence="2">Transposase</fullName>
    </recommendedName>
</protein>
<evidence type="ECO:0008006" key="2">
    <source>
        <dbReference type="Google" id="ProtNLM"/>
    </source>
</evidence>
<accession>A0A0E9ULF4</accession>
<dbReference type="EMBL" id="GBXM01042006">
    <property type="protein sequence ID" value="JAH66571.1"/>
    <property type="molecule type" value="Transcribed_RNA"/>
</dbReference>
<organism evidence="1">
    <name type="scientific">Anguilla anguilla</name>
    <name type="common">European freshwater eel</name>
    <name type="synonym">Muraena anguilla</name>
    <dbReference type="NCBI Taxonomy" id="7936"/>
    <lineage>
        <taxon>Eukaryota</taxon>
        <taxon>Metazoa</taxon>
        <taxon>Chordata</taxon>
        <taxon>Craniata</taxon>
        <taxon>Vertebrata</taxon>
        <taxon>Euteleostomi</taxon>
        <taxon>Actinopterygii</taxon>
        <taxon>Neopterygii</taxon>
        <taxon>Teleostei</taxon>
        <taxon>Anguilliformes</taxon>
        <taxon>Anguillidae</taxon>
        <taxon>Anguilla</taxon>
    </lineage>
</organism>
<sequence>MVKREKLTKDHVGGWFEWLKKLQERLPKSLRLTRRGLEQWFQFAPQGTEP</sequence>
<dbReference type="AlphaFoldDB" id="A0A0E9ULF4"/>
<evidence type="ECO:0000313" key="1">
    <source>
        <dbReference type="EMBL" id="JAH66571.1"/>
    </source>
</evidence>
<reference evidence="1" key="2">
    <citation type="journal article" date="2015" name="Fish Shellfish Immunol.">
        <title>Early steps in the European eel (Anguilla anguilla)-Vibrio vulnificus interaction in the gills: Role of the RtxA13 toxin.</title>
        <authorList>
            <person name="Callol A."/>
            <person name="Pajuelo D."/>
            <person name="Ebbesson L."/>
            <person name="Teles M."/>
            <person name="MacKenzie S."/>
            <person name="Amaro C."/>
        </authorList>
    </citation>
    <scope>NUCLEOTIDE SEQUENCE</scope>
</reference>